<accession>A0A1T2KYR8</accession>
<feature type="domain" description="DUF4935" evidence="1">
    <location>
        <begin position="14"/>
        <end position="181"/>
    </location>
</feature>
<gene>
    <name evidence="2" type="ORF">BOW52_09710</name>
</gene>
<dbReference type="AlphaFoldDB" id="A0A1T2KYR8"/>
<evidence type="ECO:0000313" key="2">
    <source>
        <dbReference type="EMBL" id="OOZ37982.1"/>
    </source>
</evidence>
<dbReference type="InterPro" id="IPR032557">
    <property type="entry name" value="DUF4935"/>
</dbReference>
<name>A0A1T2KYR8_9GAMM</name>
<proteinExistence type="predicted"/>
<evidence type="ECO:0000313" key="3">
    <source>
        <dbReference type="Proteomes" id="UP000190198"/>
    </source>
</evidence>
<protein>
    <recommendedName>
        <fullName evidence="1">DUF4935 domain-containing protein</fullName>
    </recommendedName>
</protein>
<dbReference type="RefSeq" id="WP_078477536.1">
    <property type="nucleotide sequence ID" value="NZ_MPRK01000242.1"/>
</dbReference>
<reference evidence="2 3" key="1">
    <citation type="submission" date="2016-11" db="EMBL/GenBank/DDBJ databases">
        <title>Mixed transmission modes and dynamic genome evolution in an obligate animal-bacterial symbiosis.</title>
        <authorList>
            <person name="Russell S.L."/>
            <person name="Corbett-Detig R.B."/>
            <person name="Cavanaugh C.M."/>
        </authorList>
    </citation>
    <scope>NUCLEOTIDE SEQUENCE [LARGE SCALE GENOMIC DNA]</scope>
    <source>
        <strain evidence="2">Sp-SM6</strain>
    </source>
</reference>
<dbReference type="Pfam" id="PF16289">
    <property type="entry name" value="PIN_12"/>
    <property type="match status" value="1"/>
</dbReference>
<organism evidence="2 3">
    <name type="scientific">Solemya elarraichensis gill symbiont</name>
    <dbReference type="NCBI Taxonomy" id="1918949"/>
    <lineage>
        <taxon>Bacteria</taxon>
        <taxon>Pseudomonadati</taxon>
        <taxon>Pseudomonadota</taxon>
        <taxon>Gammaproteobacteria</taxon>
        <taxon>sulfur-oxidizing symbionts</taxon>
    </lineage>
</organism>
<sequence>MAKINRRKPPAHILILDTNVLFSENKELCASSEFHDFWNEYSSKYDIELILPEVVKGELLYQHTSSALTTLERINSQFDNLSAYTDKTYKHRVKAQHIRKDMESRFDKWISSLNAEVVETPCKSIDWERLTNDAIWRNPPFTEEKDKKHEKGFRDSLIMETVVQFIEDKPNANIVFISNDTALSGESKRRVGANKFVSFYETLDEFASFLRLLDEQFTNEFIQAIQARARLKFYNKKDDNCLYVKERVINRIRTDYSHIFSTPPTKRSLGLAISTPLTPTKGKWTIASDEGIWVFAPNYIEHSDEKRFTWGSRIEFVRLYRYSGLGIGSLLTAYSGQENLRKLEFKVVWTATVGKDASFRNLKLVSIELEDEKFELATEDDKKRYAIESSIE</sequence>
<evidence type="ECO:0000259" key="1">
    <source>
        <dbReference type="Pfam" id="PF16289"/>
    </source>
</evidence>
<comment type="caution">
    <text evidence="2">The sequence shown here is derived from an EMBL/GenBank/DDBJ whole genome shotgun (WGS) entry which is preliminary data.</text>
</comment>
<keyword evidence="3" id="KW-1185">Reference proteome</keyword>
<dbReference type="EMBL" id="MPRK01000242">
    <property type="protein sequence ID" value="OOZ37982.1"/>
    <property type="molecule type" value="Genomic_DNA"/>
</dbReference>
<dbReference type="OrthoDB" id="5657208at2"/>
<dbReference type="Proteomes" id="UP000190198">
    <property type="component" value="Unassembled WGS sequence"/>
</dbReference>